<dbReference type="RefSeq" id="WP_285578179.1">
    <property type="nucleotide sequence ID" value="NZ_BSTK01000010.1"/>
</dbReference>
<sequence length="215" mass="23229">MEPFIVSAPDLLQGLGTTILLGVTSFLLGLLLGGVIALARISRFRVLNAVAIGYVSVFRGTPLLIQIMLVYYGLPQFGLRILPIPSAIVTFTLYAAAYLSESLRAGVLAVDKGQWEAATSLGMTHIRSLRRVIAPQALRNAVPAIGDRFVVLMKDTSLASVITVVELTRVAETTGSSSFRYVEAFLTAALVYWCVNGALSLAQLLLERRMRRACA</sequence>
<proteinExistence type="inferred from homology"/>
<comment type="similarity">
    <text evidence="8">Belongs to the binding-protein-dependent transport system permease family.</text>
</comment>
<dbReference type="InterPro" id="IPR010065">
    <property type="entry name" value="AA_ABC_transptr_permease_3TM"/>
</dbReference>
<comment type="subcellular location">
    <subcellularLocation>
        <location evidence="1 8">Cell membrane</location>
        <topology evidence="1 8">Multi-pass membrane protein</topology>
    </subcellularLocation>
</comment>
<evidence type="ECO:0000256" key="7">
    <source>
        <dbReference type="ARBA" id="ARBA00023136"/>
    </source>
</evidence>
<evidence type="ECO:0000256" key="5">
    <source>
        <dbReference type="ARBA" id="ARBA00022970"/>
    </source>
</evidence>
<dbReference type="PANTHER" id="PTHR30614:SF0">
    <property type="entry name" value="L-CYSTINE TRANSPORT SYSTEM PERMEASE PROTEIN TCYL"/>
    <property type="match status" value="1"/>
</dbReference>
<feature type="transmembrane region" description="Helical" evidence="8">
    <location>
        <begin position="19"/>
        <end position="39"/>
    </location>
</feature>
<evidence type="ECO:0000256" key="1">
    <source>
        <dbReference type="ARBA" id="ARBA00004651"/>
    </source>
</evidence>
<feature type="transmembrane region" description="Helical" evidence="8">
    <location>
        <begin position="51"/>
        <end position="74"/>
    </location>
</feature>
<dbReference type="Pfam" id="PF00528">
    <property type="entry name" value="BPD_transp_1"/>
    <property type="match status" value="1"/>
</dbReference>
<dbReference type="InterPro" id="IPR000515">
    <property type="entry name" value="MetI-like"/>
</dbReference>
<dbReference type="FunFam" id="1.10.3720.10:FF:000006">
    <property type="entry name" value="Glutamate/aspartate ABC transporter, permease protein GltK"/>
    <property type="match status" value="1"/>
</dbReference>
<evidence type="ECO:0000256" key="4">
    <source>
        <dbReference type="ARBA" id="ARBA00022692"/>
    </source>
</evidence>
<dbReference type="SUPFAM" id="SSF161098">
    <property type="entry name" value="MetI-like"/>
    <property type="match status" value="1"/>
</dbReference>
<dbReference type="Proteomes" id="UP001165074">
    <property type="component" value="Unassembled WGS sequence"/>
</dbReference>
<evidence type="ECO:0000256" key="8">
    <source>
        <dbReference type="RuleBase" id="RU363032"/>
    </source>
</evidence>
<evidence type="ECO:0000256" key="6">
    <source>
        <dbReference type="ARBA" id="ARBA00022989"/>
    </source>
</evidence>
<dbReference type="GO" id="GO:0043190">
    <property type="term" value="C:ATP-binding cassette (ABC) transporter complex"/>
    <property type="evidence" value="ECO:0007669"/>
    <property type="project" value="InterPro"/>
</dbReference>
<dbReference type="InterPro" id="IPR035906">
    <property type="entry name" value="MetI-like_sf"/>
</dbReference>
<dbReference type="PROSITE" id="PS50928">
    <property type="entry name" value="ABC_TM1"/>
    <property type="match status" value="1"/>
</dbReference>
<keyword evidence="7 8" id="KW-0472">Membrane</keyword>
<evidence type="ECO:0000256" key="3">
    <source>
        <dbReference type="ARBA" id="ARBA00022475"/>
    </source>
</evidence>
<feature type="transmembrane region" description="Helical" evidence="8">
    <location>
        <begin position="184"/>
        <end position="206"/>
    </location>
</feature>
<dbReference type="PANTHER" id="PTHR30614">
    <property type="entry name" value="MEMBRANE COMPONENT OF AMINO ACID ABC TRANSPORTER"/>
    <property type="match status" value="1"/>
</dbReference>
<comment type="caution">
    <text evidence="10">The sequence shown here is derived from an EMBL/GenBank/DDBJ whole genome shotgun (WGS) entry which is preliminary data.</text>
</comment>
<reference evidence="10" key="1">
    <citation type="submission" date="2023-03" db="EMBL/GenBank/DDBJ databases">
        <title>Actinoallomurus iriomotensis NBRC 103684.</title>
        <authorList>
            <person name="Ichikawa N."/>
            <person name="Sato H."/>
            <person name="Tonouchi N."/>
        </authorList>
    </citation>
    <scope>NUCLEOTIDE SEQUENCE</scope>
    <source>
        <strain evidence="10">NBRC 103684</strain>
    </source>
</reference>
<protein>
    <submittedName>
        <fullName evidence="10">ABC transporter permease</fullName>
    </submittedName>
</protein>
<evidence type="ECO:0000313" key="10">
    <source>
        <dbReference type="EMBL" id="GLY88365.1"/>
    </source>
</evidence>
<evidence type="ECO:0000313" key="11">
    <source>
        <dbReference type="Proteomes" id="UP001165074"/>
    </source>
</evidence>
<keyword evidence="4 8" id="KW-0812">Transmembrane</keyword>
<dbReference type="NCBIfam" id="TIGR01726">
    <property type="entry name" value="HEQRo_perm_3TM"/>
    <property type="match status" value="1"/>
</dbReference>
<keyword evidence="11" id="KW-1185">Reference proteome</keyword>
<keyword evidence="3" id="KW-1003">Cell membrane</keyword>
<accession>A0A9W6S4Z2</accession>
<dbReference type="GO" id="GO:0006865">
    <property type="term" value="P:amino acid transport"/>
    <property type="evidence" value="ECO:0007669"/>
    <property type="project" value="UniProtKB-KW"/>
</dbReference>
<dbReference type="Gene3D" id="1.10.3720.10">
    <property type="entry name" value="MetI-like"/>
    <property type="match status" value="1"/>
</dbReference>
<gene>
    <name evidence="10" type="ORF">Airi02_062940</name>
</gene>
<name>A0A9W6S4Z2_9ACTN</name>
<keyword evidence="2 8" id="KW-0813">Transport</keyword>
<evidence type="ECO:0000256" key="2">
    <source>
        <dbReference type="ARBA" id="ARBA00022448"/>
    </source>
</evidence>
<keyword evidence="6 8" id="KW-1133">Transmembrane helix</keyword>
<feature type="domain" description="ABC transmembrane type-1" evidence="9">
    <location>
        <begin position="15"/>
        <end position="203"/>
    </location>
</feature>
<evidence type="ECO:0000259" key="9">
    <source>
        <dbReference type="PROSITE" id="PS50928"/>
    </source>
</evidence>
<dbReference type="AlphaFoldDB" id="A0A9W6S4Z2"/>
<dbReference type="InterPro" id="IPR043429">
    <property type="entry name" value="ArtM/GltK/GlnP/TcyL/YhdX-like"/>
</dbReference>
<dbReference type="EMBL" id="BSTK01000010">
    <property type="protein sequence ID" value="GLY88365.1"/>
    <property type="molecule type" value="Genomic_DNA"/>
</dbReference>
<dbReference type="GO" id="GO:0022857">
    <property type="term" value="F:transmembrane transporter activity"/>
    <property type="evidence" value="ECO:0007669"/>
    <property type="project" value="InterPro"/>
</dbReference>
<keyword evidence="5" id="KW-0029">Amino-acid transport</keyword>
<organism evidence="10 11">
    <name type="scientific">Actinoallomurus iriomotensis</name>
    <dbReference type="NCBI Taxonomy" id="478107"/>
    <lineage>
        <taxon>Bacteria</taxon>
        <taxon>Bacillati</taxon>
        <taxon>Actinomycetota</taxon>
        <taxon>Actinomycetes</taxon>
        <taxon>Streptosporangiales</taxon>
        <taxon>Thermomonosporaceae</taxon>
        <taxon>Actinoallomurus</taxon>
    </lineage>
</organism>
<dbReference type="CDD" id="cd06261">
    <property type="entry name" value="TM_PBP2"/>
    <property type="match status" value="1"/>
</dbReference>